<accession>A0AA87ZLU5</accession>
<sequence>MTGYKKSVNTWRAAAGLSSQAHGCKVGRATPDPEFLSWLTRSLGRAGWGEWFRTRDLLLFLADLTAQIVSGRPWGFLRAVDDDY</sequence>
<name>A0AA87ZLU5_FICCA</name>
<protein>
    <submittedName>
        <fullName evidence="1">Uncharacterized protein</fullName>
    </submittedName>
</protein>
<evidence type="ECO:0000313" key="2">
    <source>
        <dbReference type="Proteomes" id="UP001187192"/>
    </source>
</evidence>
<dbReference type="AlphaFoldDB" id="A0AA87ZLU5"/>
<evidence type="ECO:0000313" key="1">
    <source>
        <dbReference type="EMBL" id="GMN35749.1"/>
    </source>
</evidence>
<reference evidence="1" key="1">
    <citation type="submission" date="2023-07" db="EMBL/GenBank/DDBJ databases">
        <title>draft genome sequence of fig (Ficus carica).</title>
        <authorList>
            <person name="Takahashi T."/>
            <person name="Nishimura K."/>
        </authorList>
    </citation>
    <scope>NUCLEOTIDE SEQUENCE</scope>
</reference>
<comment type="caution">
    <text evidence="1">The sequence shown here is derived from an EMBL/GenBank/DDBJ whole genome shotgun (WGS) entry which is preliminary data.</text>
</comment>
<proteinExistence type="predicted"/>
<dbReference type="Proteomes" id="UP001187192">
    <property type="component" value="Unassembled WGS sequence"/>
</dbReference>
<keyword evidence="2" id="KW-1185">Reference proteome</keyword>
<organism evidence="1 2">
    <name type="scientific">Ficus carica</name>
    <name type="common">Common fig</name>
    <dbReference type="NCBI Taxonomy" id="3494"/>
    <lineage>
        <taxon>Eukaryota</taxon>
        <taxon>Viridiplantae</taxon>
        <taxon>Streptophyta</taxon>
        <taxon>Embryophyta</taxon>
        <taxon>Tracheophyta</taxon>
        <taxon>Spermatophyta</taxon>
        <taxon>Magnoliopsida</taxon>
        <taxon>eudicotyledons</taxon>
        <taxon>Gunneridae</taxon>
        <taxon>Pentapetalae</taxon>
        <taxon>rosids</taxon>
        <taxon>fabids</taxon>
        <taxon>Rosales</taxon>
        <taxon>Moraceae</taxon>
        <taxon>Ficeae</taxon>
        <taxon>Ficus</taxon>
    </lineage>
</organism>
<gene>
    <name evidence="1" type="ORF">TIFTF001_005491</name>
</gene>
<dbReference type="EMBL" id="BTGU01000005">
    <property type="protein sequence ID" value="GMN35749.1"/>
    <property type="molecule type" value="Genomic_DNA"/>
</dbReference>